<dbReference type="EMBL" id="NBSK02000002">
    <property type="protein sequence ID" value="KAJ0223146.1"/>
    <property type="molecule type" value="Genomic_DNA"/>
</dbReference>
<accession>A0A9R1XRL1</accession>
<dbReference type="InterPro" id="IPR025312">
    <property type="entry name" value="DUF4216"/>
</dbReference>
<sequence>MKDEENSEGTEEEEDGEEDAKEMEYGTTGKLMYRETWMYGLPRASSEYLHNVKKFLKVAEDHRVHRGESYIWCPCKMCRICKKVYDLDIIEEHVICEGFMNGYTCWSQHGELLIDHNTIDVESSYDDIDDSEDDIHDNLDDMLHDIEDNVPDRDYEKFQQLFEDVEKPLYDGCMKFSKLSAVLKLFNLKANNGWSDKSFIELLGVIHEMLPESNELPVSLYQAKKIMCAMDLEIEKIHVCPNDCMLYRNEHANLHECITCGRSRYLWKKQTEYNSDVTKNGPPAKLLWYLPIVPRLKRLFANAKDAELLRWHAEKRKRDGKMRHVADAPQWKNIDHEFEEFGNEIRNLRFGLSADGINPFKHMRSSHSTWPVLLCIYNLPPWLCMKRKYIMMSLLIQGPKQPGNDIDVFLAPLINDMKELWNSGVEVYDAFKNEYFQLHAMIYCTISDFPAYANLSGYSTKGKKACPVCEKDTQSMWLKNCKKNVYMGHRRSLPKNHLYRTQGNLFDGKTEDEDMNLPMDGKMTFSQVQNLKIVFGKRSKNNQPTNWKKRSIFWELPYWKTLEVRHCLDPMHITTNVSESLTSLLLNIPKKSKDGLSVRDDMVAMGIRPELAPIKKEGRRTYLPPACYTLSKDEKTKFCKCLHGIKVPSGYSANIKKLVSMKDLKLIGMKSHDYHVLITHVIPIAIRGILPDHVRHTITKLCLFFNMIHSKVIDPEVLDSWQHDIILTLCELEMYFPPSFFDVMVHLVSHIVREIKACGPVFLRYMYPFERYMCVLKGYVRNRHRPEGSIVRGYAAEEVIEFCTNYLKGVNTIGIPQSHHEGRLQGVGIIGSKVVIPDRDEFHMAHFTVLQHMTSVAPYAKEHMEMLRSRNSRRTEKWLANEHIKKFPQWLKDKVKVSLRTKDVDRLVQVLGYGPQNAVSTYQSYDINGYTFYTQNQDRKSTLQNSGVTLIAMSTEYSSANHEGRSRIAKDSYYGVIQEIWELNYDSSVVVPVFKCKWVDNRRGVKVDEDGFTLVNLSTNGYVSEPFILAKQGNQVFFVEDPMDTRWHIVLHGKRRILGVENVVDEEEYNQFDDLPPFSIGIPSMNVDINDAAYLRLDHNEGSYVEERRIFIYHPALNTCTVLFIWMCILKGPISVAQHIFNSVKICKLNKIDPKVKIAITFPFDCTFLLITRTTKPSPSPDDASASASGLQSTTQTKSPTPANSRFCLLLLSRCLQVRSVFFN</sequence>
<keyword evidence="6" id="KW-1185">Reference proteome</keyword>
<dbReference type="Proteomes" id="UP000235145">
    <property type="component" value="Unassembled WGS sequence"/>
</dbReference>
<reference evidence="5 6" key="1">
    <citation type="journal article" date="2017" name="Nat. Commun.">
        <title>Genome assembly with in vitro proximity ligation data and whole-genome triplication in lettuce.</title>
        <authorList>
            <person name="Reyes-Chin-Wo S."/>
            <person name="Wang Z."/>
            <person name="Yang X."/>
            <person name="Kozik A."/>
            <person name="Arikit S."/>
            <person name="Song C."/>
            <person name="Xia L."/>
            <person name="Froenicke L."/>
            <person name="Lavelle D.O."/>
            <person name="Truco M.J."/>
            <person name="Xia R."/>
            <person name="Zhu S."/>
            <person name="Xu C."/>
            <person name="Xu H."/>
            <person name="Xu X."/>
            <person name="Cox K."/>
            <person name="Korf I."/>
            <person name="Meyers B.C."/>
            <person name="Michelmore R.W."/>
        </authorList>
    </citation>
    <scope>NUCLEOTIDE SEQUENCE [LARGE SCALE GENOMIC DNA]</scope>
    <source>
        <strain evidence="6">cv. Salinas</strain>
        <tissue evidence="5">Seedlings</tissue>
    </source>
</reference>
<evidence type="ECO:0000259" key="4">
    <source>
        <dbReference type="Pfam" id="PF13963"/>
    </source>
</evidence>
<gene>
    <name evidence="5" type="ORF">LSAT_V11C200054520</name>
</gene>
<proteinExistence type="predicted"/>
<dbReference type="InterPro" id="IPR029480">
    <property type="entry name" value="Transpos_assoc"/>
</dbReference>
<dbReference type="InterPro" id="IPR025452">
    <property type="entry name" value="DUF4218"/>
</dbReference>
<dbReference type="Pfam" id="PF02992">
    <property type="entry name" value="Transposase_21"/>
    <property type="match status" value="1"/>
</dbReference>
<dbReference type="Pfam" id="PF13963">
    <property type="entry name" value="Transpos_assoc"/>
    <property type="match status" value="1"/>
</dbReference>
<evidence type="ECO:0008006" key="7">
    <source>
        <dbReference type="Google" id="ProtNLM"/>
    </source>
</evidence>
<evidence type="ECO:0000259" key="3">
    <source>
        <dbReference type="Pfam" id="PF13960"/>
    </source>
</evidence>
<dbReference type="PANTHER" id="PTHR48258">
    <property type="entry name" value="DUF4218 DOMAIN-CONTAINING PROTEIN-RELATED"/>
    <property type="match status" value="1"/>
</dbReference>
<feature type="domain" description="DUF4216" evidence="2">
    <location>
        <begin position="981"/>
        <end position="1050"/>
    </location>
</feature>
<evidence type="ECO:0000313" key="6">
    <source>
        <dbReference type="Proteomes" id="UP000235145"/>
    </source>
</evidence>
<feature type="domain" description="Transposase-associated" evidence="4">
    <location>
        <begin position="36"/>
        <end position="111"/>
    </location>
</feature>
<feature type="domain" description="DUF4218" evidence="3">
    <location>
        <begin position="708"/>
        <end position="812"/>
    </location>
</feature>
<dbReference type="InterPro" id="IPR004242">
    <property type="entry name" value="Transposase_21"/>
</dbReference>
<name>A0A9R1XRL1_LACSA</name>
<feature type="region of interest" description="Disordered" evidence="1">
    <location>
        <begin position="1176"/>
        <end position="1202"/>
    </location>
</feature>
<organism evidence="5 6">
    <name type="scientific">Lactuca sativa</name>
    <name type="common">Garden lettuce</name>
    <dbReference type="NCBI Taxonomy" id="4236"/>
    <lineage>
        <taxon>Eukaryota</taxon>
        <taxon>Viridiplantae</taxon>
        <taxon>Streptophyta</taxon>
        <taxon>Embryophyta</taxon>
        <taxon>Tracheophyta</taxon>
        <taxon>Spermatophyta</taxon>
        <taxon>Magnoliopsida</taxon>
        <taxon>eudicotyledons</taxon>
        <taxon>Gunneridae</taxon>
        <taxon>Pentapetalae</taxon>
        <taxon>asterids</taxon>
        <taxon>campanulids</taxon>
        <taxon>Asterales</taxon>
        <taxon>Asteraceae</taxon>
        <taxon>Cichorioideae</taxon>
        <taxon>Cichorieae</taxon>
        <taxon>Lactucinae</taxon>
        <taxon>Lactuca</taxon>
    </lineage>
</organism>
<dbReference type="Pfam" id="PF13960">
    <property type="entry name" value="DUF4218"/>
    <property type="match status" value="1"/>
</dbReference>
<dbReference type="Pfam" id="PF13952">
    <property type="entry name" value="DUF4216"/>
    <property type="match status" value="1"/>
</dbReference>
<dbReference type="PANTHER" id="PTHR48258:SF9">
    <property type="entry name" value="OS01G0348150 PROTEIN"/>
    <property type="match status" value="1"/>
</dbReference>
<comment type="caution">
    <text evidence="5">The sequence shown here is derived from an EMBL/GenBank/DDBJ whole genome shotgun (WGS) entry which is preliminary data.</text>
</comment>
<feature type="compositionally biased region" description="Acidic residues" evidence="1">
    <location>
        <begin position="1"/>
        <end position="21"/>
    </location>
</feature>
<evidence type="ECO:0000256" key="1">
    <source>
        <dbReference type="SAM" id="MobiDB-lite"/>
    </source>
</evidence>
<feature type="region of interest" description="Disordered" evidence="1">
    <location>
        <begin position="1"/>
        <end position="25"/>
    </location>
</feature>
<protein>
    <recommendedName>
        <fullName evidence="7">Transposon protein, putative, CACTA, En/Spm sub-class</fullName>
    </recommendedName>
</protein>
<evidence type="ECO:0000259" key="2">
    <source>
        <dbReference type="Pfam" id="PF13952"/>
    </source>
</evidence>
<evidence type="ECO:0000313" key="5">
    <source>
        <dbReference type="EMBL" id="KAJ0223146.1"/>
    </source>
</evidence>
<dbReference type="AlphaFoldDB" id="A0A9R1XRL1"/>
<feature type="compositionally biased region" description="Polar residues" evidence="1">
    <location>
        <begin position="1190"/>
        <end position="1202"/>
    </location>
</feature>